<keyword evidence="4" id="KW-1185">Reference proteome</keyword>
<keyword evidence="1" id="KW-0472">Membrane</keyword>
<sequence length="366" mass="39235">MPQAAGLSSEPQSRTLRARGCWTVECLDEVMRSLEAWQEQGDWHLNTDAVTQLDTAGAWALHRLGAVAQARGAQIDYGALPPRHAALLELVRGRLLGAPPPASRTGGPLEQIGRAVVQKLADVLNFLDFWGQLILDGAARLRRFRLDRLVQEIDAAGVRALPLLGVLAFLMGVVITYQAGEPLKTFGANILVVNLVGVTMLREMGPLLAAIIVAGRTGSAYTAQIGTMRLTEELDALRSIGITPMEMLVLPKVLALMLCLPLLTLYASALGIFGGMVVADGLYGVGYADFLRRLPNTFAPSTFWVGLIKAPVFALLVASVACHRGLRVGRSAESIGRETTTSVVQSIFLVIIADAVFSVVFQVMGL</sequence>
<keyword evidence="1" id="KW-1133">Transmembrane helix</keyword>
<dbReference type="Pfam" id="PF13466">
    <property type="entry name" value="STAS_2"/>
    <property type="match status" value="1"/>
</dbReference>
<dbReference type="EMBL" id="CP014671">
    <property type="protein sequence ID" value="ANX05377.1"/>
    <property type="molecule type" value="Genomic_DNA"/>
</dbReference>
<dbReference type="Pfam" id="PF02405">
    <property type="entry name" value="MlaE"/>
    <property type="match status" value="1"/>
</dbReference>
<dbReference type="PANTHER" id="PTHR30188">
    <property type="entry name" value="ABC TRANSPORTER PERMEASE PROTEIN-RELATED"/>
    <property type="match status" value="1"/>
</dbReference>
<organism evidence="3 4">
    <name type="scientific">Immundisolibacter cernigliae</name>
    <dbReference type="NCBI Taxonomy" id="1810504"/>
    <lineage>
        <taxon>Bacteria</taxon>
        <taxon>Pseudomonadati</taxon>
        <taxon>Pseudomonadota</taxon>
        <taxon>Gammaproteobacteria</taxon>
        <taxon>Immundisolibacterales</taxon>
        <taxon>Immundisolibacteraceae</taxon>
        <taxon>Immundisolibacter</taxon>
    </lineage>
</organism>
<evidence type="ECO:0000259" key="2">
    <source>
        <dbReference type="Pfam" id="PF13466"/>
    </source>
</evidence>
<feature type="transmembrane region" description="Helical" evidence="1">
    <location>
        <begin position="253"/>
        <end position="278"/>
    </location>
</feature>
<keyword evidence="1" id="KW-0812">Transmembrane</keyword>
<dbReference type="AlphaFoldDB" id="A0A1B1YXF9"/>
<dbReference type="GO" id="GO:0005548">
    <property type="term" value="F:phospholipid transporter activity"/>
    <property type="evidence" value="ECO:0007669"/>
    <property type="project" value="TreeGrafter"/>
</dbReference>
<feature type="transmembrane region" description="Helical" evidence="1">
    <location>
        <begin position="156"/>
        <end position="177"/>
    </location>
</feature>
<protein>
    <recommendedName>
        <fullName evidence="2">MlaB-like STAS domain-containing protein</fullName>
    </recommendedName>
</protein>
<dbReference type="InParanoid" id="A0A1B1YXF9"/>
<keyword evidence="1" id="KW-0997">Cell inner membrane</keyword>
<dbReference type="InterPro" id="IPR058548">
    <property type="entry name" value="MlaB-like_STAS"/>
</dbReference>
<reference evidence="4" key="1">
    <citation type="submission" date="2016-03" db="EMBL/GenBank/DDBJ databases">
        <title>Complete genome sequence of Solimmundus cernigliae, representing a novel lineage of polycyclic aromatic hydrocarbon degraders within the Gammaproteobacteria.</title>
        <authorList>
            <person name="Singleton D.R."/>
            <person name="Dickey A.N."/>
            <person name="Scholl E.H."/>
            <person name="Wright F.A."/>
            <person name="Aitken M.D."/>
        </authorList>
    </citation>
    <scope>NUCLEOTIDE SEQUENCE [LARGE SCALE GENOMIC DNA]</scope>
    <source>
        <strain evidence="4">TR3.2</strain>
    </source>
</reference>
<comment type="similarity">
    <text evidence="1">Belongs to the MlaE permease family.</text>
</comment>
<keyword evidence="1" id="KW-1003">Cell membrane</keyword>
<feature type="domain" description="MlaB-like STAS" evidence="2">
    <location>
        <begin position="17"/>
        <end position="91"/>
    </location>
</feature>
<comment type="subcellular location">
    <subcellularLocation>
        <location evidence="1">Cell inner membrane</location>
        <topology evidence="1">Multi-pass membrane protein</topology>
    </subcellularLocation>
</comment>
<dbReference type="InterPro" id="IPR030802">
    <property type="entry name" value="Permease_MalE"/>
</dbReference>
<dbReference type="PANTHER" id="PTHR30188:SF3">
    <property type="entry name" value="ABC TRANSPORTER PERMEASE"/>
    <property type="match status" value="1"/>
</dbReference>
<dbReference type="STRING" id="1810504.PG2T_15085"/>
<evidence type="ECO:0000313" key="3">
    <source>
        <dbReference type="EMBL" id="ANX05377.1"/>
    </source>
</evidence>
<dbReference type="InterPro" id="IPR003453">
    <property type="entry name" value="ABC_MlaE_roteobac"/>
</dbReference>
<comment type="caution">
    <text evidence="1">Lacks conserved residue(s) required for the propagation of feature annotation.</text>
</comment>
<dbReference type="GO" id="GO:0043190">
    <property type="term" value="C:ATP-binding cassette (ABC) transporter complex"/>
    <property type="evidence" value="ECO:0007669"/>
    <property type="project" value="InterPro"/>
</dbReference>
<dbReference type="NCBIfam" id="TIGR00056">
    <property type="entry name" value="MlaE family lipid ABC transporter permease subunit"/>
    <property type="match status" value="1"/>
</dbReference>
<feature type="transmembrane region" description="Helical" evidence="1">
    <location>
        <begin position="343"/>
        <end position="364"/>
    </location>
</feature>
<dbReference type="RefSeq" id="WP_068807355.1">
    <property type="nucleotide sequence ID" value="NZ_CP014671.1"/>
</dbReference>
<dbReference type="SUPFAM" id="SSF52091">
    <property type="entry name" value="SpoIIaa-like"/>
    <property type="match status" value="1"/>
</dbReference>
<dbReference type="OrthoDB" id="9810518at2"/>
<name>A0A1B1YXF9_9GAMM</name>
<evidence type="ECO:0000313" key="4">
    <source>
        <dbReference type="Proteomes" id="UP000092952"/>
    </source>
</evidence>
<accession>A0A1B1YXF9</accession>
<dbReference type="KEGG" id="gbi:PG2T_15085"/>
<dbReference type="Proteomes" id="UP000092952">
    <property type="component" value="Chromosome"/>
</dbReference>
<proteinExistence type="inferred from homology"/>
<gene>
    <name evidence="3" type="ORF">PG2T_15085</name>
</gene>
<dbReference type="InterPro" id="IPR036513">
    <property type="entry name" value="STAS_dom_sf"/>
</dbReference>
<evidence type="ECO:0000256" key="1">
    <source>
        <dbReference type="RuleBase" id="RU362044"/>
    </source>
</evidence>
<feature type="transmembrane region" description="Helical" evidence="1">
    <location>
        <begin position="298"/>
        <end position="322"/>
    </location>
</feature>